<gene>
    <name evidence="1" type="ORF">TM448B00200_0043</name>
</gene>
<sequence length="134" mass="15433">MVEQVIDKPKMGRPLKYTDEKITALAKEVHKIADQCQKSGMMLHRHKVALQLGLYPEHFLQFADKNQDFSYAIKHLKAVQEINYHDCLVKKGCNTVGIIFAMKNCAGWRDHQDHNVTHNFVWTTIVQEADAIQS</sequence>
<organism evidence="1">
    <name type="scientific">viral metagenome</name>
    <dbReference type="NCBI Taxonomy" id="1070528"/>
    <lineage>
        <taxon>unclassified sequences</taxon>
        <taxon>metagenomes</taxon>
        <taxon>organismal metagenomes</taxon>
    </lineage>
</organism>
<reference evidence="1" key="1">
    <citation type="submission" date="2020-03" db="EMBL/GenBank/DDBJ databases">
        <title>The deep terrestrial virosphere.</title>
        <authorList>
            <person name="Holmfeldt K."/>
            <person name="Nilsson E."/>
            <person name="Simone D."/>
            <person name="Lopez-Fernandez M."/>
            <person name="Wu X."/>
            <person name="de Brujin I."/>
            <person name="Lundin D."/>
            <person name="Andersson A."/>
            <person name="Bertilsson S."/>
            <person name="Dopson M."/>
        </authorList>
    </citation>
    <scope>NUCLEOTIDE SEQUENCE</scope>
    <source>
        <strain evidence="1">TM448B00200</strain>
    </source>
</reference>
<accession>A0A6M3X9E1</accession>
<protein>
    <submittedName>
        <fullName evidence="1">Putative terminase small subunit</fullName>
    </submittedName>
</protein>
<proteinExistence type="predicted"/>
<name>A0A6M3X9E1_9ZZZZ</name>
<dbReference type="AlphaFoldDB" id="A0A6M3X9E1"/>
<dbReference type="EMBL" id="MT144599">
    <property type="protein sequence ID" value="QJH94336.1"/>
    <property type="molecule type" value="Genomic_DNA"/>
</dbReference>
<evidence type="ECO:0000313" key="1">
    <source>
        <dbReference type="EMBL" id="QJH94336.1"/>
    </source>
</evidence>